<accession>A0A146MBY2</accession>
<dbReference type="AlphaFoldDB" id="A0A146MBY2"/>
<gene>
    <name evidence="2" type="ORF">g.24006</name>
</gene>
<dbReference type="EMBL" id="GDHC01001680">
    <property type="protein sequence ID" value="JAQ16949.1"/>
    <property type="molecule type" value="Transcribed_RNA"/>
</dbReference>
<feature type="region of interest" description="Disordered" evidence="1">
    <location>
        <begin position="113"/>
        <end position="134"/>
    </location>
</feature>
<protein>
    <submittedName>
        <fullName evidence="2">Uncharacterized protein</fullName>
    </submittedName>
</protein>
<sequence>AVGTNNSAQTKERFNMKQFYSSVVCFLLVFTELQSTPITHEQAVRITDQIEELLESSAADEIIQAVQQMMREAHAQNGTDFWMKQLAFRMKNIQKKLDQVGAGLLEETLNRLETTTETPKEEQNKEPAVNQKKKMRVWRKPLRDFGQLRASLRKKETYDKLTITEKQI</sequence>
<reference evidence="2" key="1">
    <citation type="journal article" date="2016" name="Gigascience">
        <title>De novo construction of an expanded transcriptome assembly for the western tarnished plant bug, Lygus hesperus.</title>
        <authorList>
            <person name="Tassone E.E."/>
            <person name="Geib S.M."/>
            <person name="Hall B."/>
            <person name="Fabrick J.A."/>
            <person name="Brent C.S."/>
            <person name="Hull J.J."/>
        </authorList>
    </citation>
    <scope>NUCLEOTIDE SEQUENCE</scope>
</reference>
<evidence type="ECO:0000313" key="2">
    <source>
        <dbReference type="EMBL" id="JAQ16949.1"/>
    </source>
</evidence>
<proteinExistence type="predicted"/>
<feature type="non-terminal residue" evidence="2">
    <location>
        <position position="1"/>
    </location>
</feature>
<evidence type="ECO:0000256" key="1">
    <source>
        <dbReference type="SAM" id="MobiDB-lite"/>
    </source>
</evidence>
<organism evidence="2">
    <name type="scientific">Lygus hesperus</name>
    <name type="common">Western plant bug</name>
    <dbReference type="NCBI Taxonomy" id="30085"/>
    <lineage>
        <taxon>Eukaryota</taxon>
        <taxon>Metazoa</taxon>
        <taxon>Ecdysozoa</taxon>
        <taxon>Arthropoda</taxon>
        <taxon>Hexapoda</taxon>
        <taxon>Insecta</taxon>
        <taxon>Pterygota</taxon>
        <taxon>Neoptera</taxon>
        <taxon>Paraneoptera</taxon>
        <taxon>Hemiptera</taxon>
        <taxon>Heteroptera</taxon>
        <taxon>Panheteroptera</taxon>
        <taxon>Cimicomorpha</taxon>
        <taxon>Miridae</taxon>
        <taxon>Mirini</taxon>
        <taxon>Lygus</taxon>
    </lineage>
</organism>
<name>A0A146MBY2_LYGHE</name>